<feature type="domain" description="TRIP4/RQT4 C2HC5-type zinc finger" evidence="1">
    <location>
        <begin position="19"/>
        <end position="57"/>
    </location>
</feature>
<dbReference type="Pfam" id="PF06221">
    <property type="entry name" value="zf-C2HC5"/>
    <property type="match status" value="1"/>
</dbReference>
<sequence length="149" mass="17123">GRNNKKKTRKRGEKETERKYCNCQGTEHPAIINCTECGNIVCSIQKLGPCFFCGSIVTLEKTIPLNIEKEAENRVENPNFETDKTDKISLLIDDQGDFYSETENLENDIFKELETASEVSFFDKPIPTKQFLSEKYDNRANEVRANLNF</sequence>
<protein>
    <submittedName>
        <fullName evidence="2">Activating signal cointegrator 1</fullName>
    </submittedName>
</protein>
<keyword evidence="3" id="KW-1185">Reference proteome</keyword>
<dbReference type="InterPro" id="IPR009349">
    <property type="entry name" value="TRIP4/RQT4_C2HC5_Znf"/>
</dbReference>
<dbReference type="Proteomes" id="UP001439008">
    <property type="component" value="Unassembled WGS sequence"/>
</dbReference>
<evidence type="ECO:0000313" key="2">
    <source>
        <dbReference type="EMBL" id="MES1922835.1"/>
    </source>
</evidence>
<organism evidence="2 3">
    <name type="scientific">Bonamia ostreae</name>
    <dbReference type="NCBI Taxonomy" id="126728"/>
    <lineage>
        <taxon>Eukaryota</taxon>
        <taxon>Sar</taxon>
        <taxon>Rhizaria</taxon>
        <taxon>Endomyxa</taxon>
        <taxon>Ascetosporea</taxon>
        <taxon>Haplosporida</taxon>
        <taxon>Bonamia</taxon>
    </lineage>
</organism>
<reference evidence="2 3" key="1">
    <citation type="journal article" date="2024" name="BMC Biol.">
        <title>Comparative genomics of Ascetosporea gives new insight into the evolutionary basis for animal parasitism in Rhizaria.</title>
        <authorList>
            <person name="Hiltunen Thoren M."/>
            <person name="Onut-Brannstrom I."/>
            <person name="Alfjorden A."/>
            <person name="Peckova H."/>
            <person name="Swords F."/>
            <person name="Hooper C."/>
            <person name="Holzer A.S."/>
            <person name="Bass D."/>
            <person name="Burki F."/>
        </authorList>
    </citation>
    <scope>NUCLEOTIDE SEQUENCE [LARGE SCALE GENOMIC DNA]</scope>
    <source>
        <strain evidence="2">20-A016</strain>
    </source>
</reference>
<proteinExistence type="predicted"/>
<accession>A0ABV2AT35</accession>
<gene>
    <name evidence="2" type="primary">TRIP4</name>
    <name evidence="2" type="ORF">MHBO_004362</name>
</gene>
<feature type="non-terminal residue" evidence="2">
    <location>
        <position position="1"/>
    </location>
</feature>
<name>A0ABV2AT35_9EUKA</name>
<dbReference type="EMBL" id="JBDODL010003844">
    <property type="protein sequence ID" value="MES1922835.1"/>
    <property type="molecule type" value="Genomic_DNA"/>
</dbReference>
<evidence type="ECO:0000259" key="1">
    <source>
        <dbReference type="Pfam" id="PF06221"/>
    </source>
</evidence>
<evidence type="ECO:0000313" key="3">
    <source>
        <dbReference type="Proteomes" id="UP001439008"/>
    </source>
</evidence>
<comment type="caution">
    <text evidence="2">The sequence shown here is derived from an EMBL/GenBank/DDBJ whole genome shotgun (WGS) entry which is preliminary data.</text>
</comment>